<dbReference type="InterPro" id="IPR037038">
    <property type="entry name" value="HepT-like_sf"/>
</dbReference>
<reference evidence="5 6" key="1">
    <citation type="submission" date="2015-12" db="EMBL/GenBank/DDBJ databases">
        <title>Genome sequence of Aneurinibacillus soli.</title>
        <authorList>
            <person name="Lee J.S."/>
            <person name="Lee K.C."/>
            <person name="Kim K.K."/>
            <person name="Lee B.W."/>
        </authorList>
    </citation>
    <scope>NUCLEOTIDE SEQUENCE [LARGE SCALE GENOMIC DNA]</scope>
    <source>
        <strain evidence="5 6">CB4</strain>
    </source>
</reference>
<evidence type="ECO:0000313" key="6">
    <source>
        <dbReference type="Proteomes" id="UP000217696"/>
    </source>
</evidence>
<dbReference type="Gene3D" id="1.20.120.580">
    <property type="entry name" value="bsu32300-like"/>
    <property type="match status" value="1"/>
</dbReference>
<evidence type="ECO:0000313" key="5">
    <source>
        <dbReference type="EMBL" id="BAU26835.1"/>
    </source>
</evidence>
<evidence type="ECO:0000256" key="1">
    <source>
        <dbReference type="ARBA" id="ARBA00022649"/>
    </source>
</evidence>
<dbReference type="PANTHER" id="PTHR33397">
    <property type="entry name" value="UPF0331 PROTEIN YUTE"/>
    <property type="match status" value="1"/>
</dbReference>
<comment type="similarity">
    <text evidence="4">Belongs to the HepT RNase toxin family.</text>
</comment>
<dbReference type="Pfam" id="PF01934">
    <property type="entry name" value="HepT-like"/>
    <property type="match status" value="1"/>
</dbReference>
<dbReference type="AlphaFoldDB" id="A0A0U5C4X6"/>
<keyword evidence="3" id="KW-0378">Hydrolase</keyword>
<dbReference type="GO" id="GO:0016787">
    <property type="term" value="F:hydrolase activity"/>
    <property type="evidence" value="ECO:0007669"/>
    <property type="project" value="UniProtKB-KW"/>
</dbReference>
<keyword evidence="1" id="KW-1277">Toxin-antitoxin system</keyword>
<dbReference type="PANTHER" id="PTHR33397:SF5">
    <property type="entry name" value="RNASE YUTE-RELATED"/>
    <property type="match status" value="1"/>
</dbReference>
<name>A0A0U5C4X6_9BACL</name>
<evidence type="ECO:0000256" key="4">
    <source>
        <dbReference type="ARBA" id="ARBA00024207"/>
    </source>
</evidence>
<evidence type="ECO:0000256" key="3">
    <source>
        <dbReference type="ARBA" id="ARBA00022801"/>
    </source>
</evidence>
<proteinExistence type="inferred from homology"/>
<dbReference type="GO" id="GO:0004540">
    <property type="term" value="F:RNA nuclease activity"/>
    <property type="evidence" value="ECO:0007669"/>
    <property type="project" value="InterPro"/>
</dbReference>
<keyword evidence="2" id="KW-0540">Nuclease</keyword>
<dbReference type="EMBL" id="AP017312">
    <property type="protein sequence ID" value="BAU26835.1"/>
    <property type="molecule type" value="Genomic_DNA"/>
</dbReference>
<protein>
    <submittedName>
        <fullName evidence="5">Uncharacterized protein</fullName>
    </submittedName>
</protein>
<dbReference type="Proteomes" id="UP000217696">
    <property type="component" value="Chromosome"/>
</dbReference>
<dbReference type="KEGG" id="asoc:CB4_01004"/>
<sequence>MLGGNGRVEHIVSLPIMLYWKKEKTVIEVVWMYQVNTEKIEQHLVYMEQVLESVSPILRNSEANDMLTSLSLQRALHIALETVADVGNYLIDGFIMRDPGSYEDIVEIMLDETVITAEIAVALKEVVNMRKPLITDYLDVRDDAVSKLLNTHYAKLVAFPNQVREYLKKEL</sequence>
<dbReference type="InterPro" id="IPR052379">
    <property type="entry name" value="Type_VII_TA_RNase"/>
</dbReference>
<gene>
    <name evidence="5" type="ORF">CB4_01004</name>
</gene>
<evidence type="ECO:0000256" key="2">
    <source>
        <dbReference type="ARBA" id="ARBA00022722"/>
    </source>
</evidence>
<dbReference type="GO" id="GO:0110001">
    <property type="term" value="C:toxin-antitoxin complex"/>
    <property type="evidence" value="ECO:0007669"/>
    <property type="project" value="InterPro"/>
</dbReference>
<organism evidence="5 6">
    <name type="scientific">Aneurinibacillus soli</name>
    <dbReference type="NCBI Taxonomy" id="1500254"/>
    <lineage>
        <taxon>Bacteria</taxon>
        <taxon>Bacillati</taxon>
        <taxon>Bacillota</taxon>
        <taxon>Bacilli</taxon>
        <taxon>Bacillales</taxon>
        <taxon>Paenibacillaceae</taxon>
        <taxon>Aneurinibacillus group</taxon>
        <taxon>Aneurinibacillus</taxon>
    </lineage>
</organism>
<accession>A0A0U5C4X6</accession>
<dbReference type="InterPro" id="IPR008201">
    <property type="entry name" value="HepT-like"/>
</dbReference>
<keyword evidence="6" id="KW-1185">Reference proteome</keyword>